<dbReference type="AlphaFoldDB" id="A0A6M2BX09"/>
<dbReference type="GO" id="GO:0000271">
    <property type="term" value="P:polysaccharide biosynthetic process"/>
    <property type="evidence" value="ECO:0007669"/>
    <property type="project" value="InterPro"/>
</dbReference>
<dbReference type="Pfam" id="PF05159">
    <property type="entry name" value="Capsule_synth"/>
    <property type="match status" value="1"/>
</dbReference>
<dbReference type="InterPro" id="IPR007833">
    <property type="entry name" value="Capsule_polysaccharide_synth"/>
</dbReference>
<dbReference type="Gene3D" id="3.40.50.12580">
    <property type="match status" value="1"/>
</dbReference>
<dbReference type="EMBL" id="JAAMOW010000011">
    <property type="protein sequence ID" value="NGY06870.1"/>
    <property type="molecule type" value="Genomic_DNA"/>
</dbReference>
<dbReference type="GO" id="GO:0015774">
    <property type="term" value="P:polysaccharide transport"/>
    <property type="evidence" value="ECO:0007669"/>
    <property type="project" value="InterPro"/>
</dbReference>
<proteinExistence type="predicted"/>
<keyword evidence="2" id="KW-1185">Reference proteome</keyword>
<comment type="caution">
    <text evidence="1">The sequence shown here is derived from an EMBL/GenBank/DDBJ whole genome shotgun (WGS) entry which is preliminary data.</text>
</comment>
<dbReference type="Proteomes" id="UP000472676">
    <property type="component" value="Unassembled WGS sequence"/>
</dbReference>
<dbReference type="SUPFAM" id="SSF53756">
    <property type="entry name" value="UDP-Glycosyltransferase/glycogen phosphorylase"/>
    <property type="match status" value="1"/>
</dbReference>
<dbReference type="InterPro" id="IPR043148">
    <property type="entry name" value="TagF_C"/>
</dbReference>
<reference evidence="1 2" key="1">
    <citation type="journal article" date="2014" name="Int. J. Syst. Evol. Microbiol.">
        <title>Solimonas terrae sp. nov., isolated from soil.</title>
        <authorList>
            <person name="Kim S.J."/>
            <person name="Moon J.Y."/>
            <person name="Weon H.Y."/>
            <person name="Ahn J.H."/>
            <person name="Chen W.M."/>
            <person name="Kwon S.W."/>
        </authorList>
    </citation>
    <scope>NUCLEOTIDE SEQUENCE [LARGE SCALE GENOMIC DNA]</scope>
    <source>
        <strain evidence="1 2">KIS83-12</strain>
    </source>
</reference>
<evidence type="ECO:0000313" key="1">
    <source>
        <dbReference type="EMBL" id="NGY06870.1"/>
    </source>
</evidence>
<accession>A0A6M2BX09</accession>
<name>A0A6M2BX09_9GAMM</name>
<organism evidence="1 2">
    <name type="scientific">Solimonas terrae</name>
    <dbReference type="NCBI Taxonomy" id="1396819"/>
    <lineage>
        <taxon>Bacteria</taxon>
        <taxon>Pseudomonadati</taxon>
        <taxon>Pseudomonadota</taxon>
        <taxon>Gammaproteobacteria</taxon>
        <taxon>Nevskiales</taxon>
        <taxon>Nevskiaceae</taxon>
        <taxon>Solimonas</taxon>
    </lineage>
</organism>
<evidence type="ECO:0000313" key="2">
    <source>
        <dbReference type="Proteomes" id="UP000472676"/>
    </source>
</evidence>
<sequence>MSSKPIRLGFVEPGLRRTPFFLEIRRFLGPTVECVYYARRGIVRRYVEAVDAPLFPADPRPLDREYPISDAELRVAVGQKQLALREKPALAKARRLLAELSEFVDRRRVDAVLLWNGSHLRGALATYLARRRGIPVIFGEHGYFPGTLQLDLEGVNFRSSISELVARGAAQLPPDRQLDRALDLEIAHYKAGRPMRVKEGRLPPVYRLDTATRIRRSLKLWYQARGGSLAPMRRADNADPAAALPPHYVLLPFQVRHDSQLILHSPLVGNDMERLLAALDAALPAVDPRLRLVVKFHPGEFPQVQNRYRDLPKRYPQVRFCSRTPVTALLANAAAVVTVNSTVGFEALLYDKPVVTLGRNFYTVPGLVEPVRRLDELPDVLARALSRPADRERRRAFLRYVHSKFLTFGSCQDFSERSLLAVAERIGELLKRASSPLQRPAAEKAALAATARPRVAVATPAFEVRSCVAELPAAAGLQPAATRYQKR</sequence>
<protein>
    <recommendedName>
        <fullName evidence="3">Capsular biosynthesis protein</fullName>
    </recommendedName>
</protein>
<dbReference type="RefSeq" id="WP_166261235.1">
    <property type="nucleotide sequence ID" value="NZ_JAAMOW010000011.1"/>
</dbReference>
<evidence type="ECO:0008006" key="3">
    <source>
        <dbReference type="Google" id="ProtNLM"/>
    </source>
</evidence>
<gene>
    <name evidence="1" type="ORF">G7Y85_19020</name>
</gene>